<reference evidence="1 2" key="1">
    <citation type="submission" date="2017-02" db="EMBL/GenBank/DDBJ databases">
        <title>Legionella quilivanii strain from human: case report and whole genome sequencing analysis.</title>
        <authorList>
            <person name="Lalancette C."/>
            <person name="Leduc J.-M."/>
            <person name="Levesque S."/>
            <person name="Fournier E."/>
            <person name="Saoud J."/>
            <person name="Faucher S.P."/>
            <person name="Bernard K."/>
            <person name="Martineau C."/>
            <person name="Longtin J."/>
        </authorList>
    </citation>
    <scope>NUCLEOTIDE SEQUENCE [LARGE SCALE GENOMIC DNA]</scope>
    <source>
        <strain evidence="1 2">ID143958</strain>
    </source>
</reference>
<protein>
    <recommendedName>
        <fullName evidence="3">Membrane protein YdgA-like protein</fullName>
    </recommendedName>
</protein>
<evidence type="ECO:0008006" key="3">
    <source>
        <dbReference type="Google" id="ProtNLM"/>
    </source>
</evidence>
<gene>
    <name evidence="1" type="ORF">B1207_07425</name>
</gene>
<organism evidence="1 2">
    <name type="scientific">Legionella quinlivanii</name>
    <dbReference type="NCBI Taxonomy" id="45073"/>
    <lineage>
        <taxon>Bacteria</taxon>
        <taxon>Pseudomonadati</taxon>
        <taxon>Pseudomonadota</taxon>
        <taxon>Gammaproteobacteria</taxon>
        <taxon>Legionellales</taxon>
        <taxon>Legionellaceae</taxon>
        <taxon>Legionella</taxon>
    </lineage>
</organism>
<dbReference type="InterPro" id="IPR010352">
    <property type="entry name" value="DUF945"/>
</dbReference>
<evidence type="ECO:0000313" key="2">
    <source>
        <dbReference type="Proteomes" id="UP000249458"/>
    </source>
</evidence>
<dbReference type="EMBL" id="MVJN01000005">
    <property type="protein sequence ID" value="RAP36627.1"/>
    <property type="molecule type" value="Genomic_DNA"/>
</dbReference>
<sequence>MKKLLGVVVILAALILGGYYGMGVMTERTIKKDAAIVNKSANVFIDIPEYHRGWFRSDAKLNWKFHAPERVETGDDGQTVTIPAQDFQGQMPLTVYHGPIIFHKGVRFGLGYAQTAIPLPDEAQAQFKQFFTADSTAPELKLSLFVNYLNNSRVKMEVPAFKMVAQQGGGEFEWLGMNSAMTITSNVDKVKGDITIDGMRFAKKDAKVTGTVGEISSEYNLYKADNGLYFGDASISFPSVSVKADTANVFQLDGLDMYSSSDIDGDLFNSHFKVSLNKMLIEDQTYGPGNLEVALRNLDANVLAKLNQQVQQAQQGTEQEKQQAIMAMLPDLPKLFSRGAEFEISELSFAMPEGTVEGNLLVSLPKGEMGNPFEVMQKVQGNGKLKVPAPILKKLMTQTNKQRLGSQAAQQEIVQQIQNAQAQSGTATSAATTAPDVTQQAASMTEQQIASMLQSGLLVQQGNDYVIELSLNQGQFVVNTKPFTPAMLKF</sequence>
<dbReference type="Pfam" id="PF06097">
    <property type="entry name" value="DUF945"/>
    <property type="match status" value="1"/>
</dbReference>
<name>A0A364LJB7_9GAMM</name>
<evidence type="ECO:0000313" key="1">
    <source>
        <dbReference type="EMBL" id="RAP36627.1"/>
    </source>
</evidence>
<proteinExistence type="predicted"/>
<dbReference type="AlphaFoldDB" id="A0A364LJB7"/>
<comment type="caution">
    <text evidence="1">The sequence shown here is derived from an EMBL/GenBank/DDBJ whole genome shotgun (WGS) entry which is preliminary data.</text>
</comment>
<dbReference type="RefSeq" id="WP_112219359.1">
    <property type="nucleotide sequence ID" value="NZ_MVJN01000005.1"/>
</dbReference>
<accession>A0A364LJB7</accession>
<dbReference type="Proteomes" id="UP000249458">
    <property type="component" value="Unassembled WGS sequence"/>
</dbReference>